<sequence>MNNNYSMDQVDGISVIRLSRNLNLDEVLELVDQVAKAGVSDRRLWDVTEYFKFTTEEVVKIATRGRQHWHTAARVAYLAADDVSFGLLRMLEVFRDEQEAMSWLKEWAG</sequence>
<proteinExistence type="predicted"/>
<accession>A0A8J6Y3D9</accession>
<name>A0A8J6Y3D9_9BACT</name>
<organism evidence="1 2">
    <name type="scientific">Candidatus Polarisedimenticola svalbardensis</name>
    <dbReference type="NCBI Taxonomy" id="2886004"/>
    <lineage>
        <taxon>Bacteria</taxon>
        <taxon>Pseudomonadati</taxon>
        <taxon>Acidobacteriota</taxon>
        <taxon>Candidatus Polarisedimenticolia</taxon>
        <taxon>Candidatus Polarisedimenticolales</taxon>
        <taxon>Candidatus Polarisedimenticolaceae</taxon>
        <taxon>Candidatus Polarisedimenticola</taxon>
    </lineage>
</organism>
<protein>
    <submittedName>
        <fullName evidence="1">Uncharacterized protein</fullName>
    </submittedName>
</protein>
<evidence type="ECO:0000313" key="1">
    <source>
        <dbReference type="EMBL" id="MBD3868509.1"/>
    </source>
</evidence>
<evidence type="ECO:0000313" key="2">
    <source>
        <dbReference type="Proteomes" id="UP000648239"/>
    </source>
</evidence>
<reference evidence="1 2" key="1">
    <citation type="submission" date="2020-08" db="EMBL/GenBank/DDBJ databases">
        <title>Acidobacteriota in marine sediments use diverse sulfur dissimilation pathways.</title>
        <authorList>
            <person name="Wasmund K."/>
        </authorList>
    </citation>
    <scope>NUCLEOTIDE SEQUENCE [LARGE SCALE GENOMIC DNA]</scope>
    <source>
        <strain evidence="1">MAG AM4</strain>
    </source>
</reference>
<gene>
    <name evidence="1" type="ORF">IFK94_10340</name>
</gene>
<dbReference type="Proteomes" id="UP000648239">
    <property type="component" value="Unassembled WGS sequence"/>
</dbReference>
<comment type="caution">
    <text evidence="1">The sequence shown here is derived from an EMBL/GenBank/DDBJ whole genome shotgun (WGS) entry which is preliminary data.</text>
</comment>
<dbReference type="AlphaFoldDB" id="A0A8J6Y3D9"/>
<dbReference type="EMBL" id="JACXWD010000033">
    <property type="protein sequence ID" value="MBD3868509.1"/>
    <property type="molecule type" value="Genomic_DNA"/>
</dbReference>